<comment type="catalytic activity">
    <reaction evidence="3 6">
        <text>an N-terminal (5-L-glutamyl)-[peptide] + an alpha-amino acid = 5-L-glutamyl amino acid + an N-terminal L-alpha-aminoacyl-[peptide]</text>
        <dbReference type="Rhea" id="RHEA:23904"/>
        <dbReference type="Rhea" id="RHEA-COMP:9780"/>
        <dbReference type="Rhea" id="RHEA-COMP:9795"/>
        <dbReference type="ChEBI" id="CHEBI:77644"/>
        <dbReference type="ChEBI" id="CHEBI:78597"/>
        <dbReference type="ChEBI" id="CHEBI:78599"/>
        <dbReference type="ChEBI" id="CHEBI:78608"/>
        <dbReference type="EC" id="2.3.2.2"/>
    </reaction>
</comment>
<comment type="pathway">
    <text evidence="6">Sulfur metabolism; glutathione metabolism.</text>
</comment>
<keyword evidence="6" id="KW-0865">Zymogen</keyword>
<dbReference type="InterPro" id="IPR029055">
    <property type="entry name" value="Ntn_hydrolases_N"/>
</dbReference>
<dbReference type="InterPro" id="IPR043137">
    <property type="entry name" value="GGT_ssub_C"/>
</dbReference>
<dbReference type="PRINTS" id="PR01210">
    <property type="entry name" value="GGTRANSPTASE"/>
</dbReference>
<dbReference type="AlphaFoldDB" id="A0A518GZQ0"/>
<dbReference type="GO" id="GO:0006751">
    <property type="term" value="P:glutathione catabolic process"/>
    <property type="evidence" value="ECO:0007669"/>
    <property type="project" value="UniProtKB-UniRule"/>
</dbReference>
<evidence type="ECO:0000256" key="2">
    <source>
        <dbReference type="ARBA" id="ARBA00001089"/>
    </source>
</evidence>
<dbReference type="PANTHER" id="PTHR43881">
    <property type="entry name" value="GAMMA-GLUTAMYLTRANSPEPTIDASE (AFU_ORTHOLOGUE AFUA_4G13580)"/>
    <property type="match status" value="1"/>
</dbReference>
<keyword evidence="9" id="KW-1185">Reference proteome</keyword>
<comment type="subunit">
    <text evidence="6">This enzyme consists of two polypeptide chains, which are synthesized in precursor form from a single polypeptide.</text>
</comment>
<dbReference type="Gene3D" id="3.60.20.40">
    <property type="match status" value="1"/>
</dbReference>
<comment type="catalytic activity">
    <reaction evidence="1 6">
        <text>an S-substituted glutathione + H2O = an S-substituted L-cysteinylglycine + L-glutamate</text>
        <dbReference type="Rhea" id="RHEA:59468"/>
        <dbReference type="ChEBI" id="CHEBI:15377"/>
        <dbReference type="ChEBI" id="CHEBI:29985"/>
        <dbReference type="ChEBI" id="CHEBI:90779"/>
        <dbReference type="ChEBI" id="CHEBI:143103"/>
        <dbReference type="EC" id="3.4.19.13"/>
    </reaction>
</comment>
<dbReference type="GO" id="GO:0036374">
    <property type="term" value="F:glutathione hydrolase activity"/>
    <property type="evidence" value="ECO:0007669"/>
    <property type="project" value="UniProtKB-UniRule"/>
</dbReference>
<dbReference type="EC" id="2.3.2.2" evidence="6"/>
<dbReference type="InterPro" id="IPR052896">
    <property type="entry name" value="GGT-like_enzyme"/>
</dbReference>
<keyword evidence="6 8" id="KW-0808">Transferase</keyword>
<protein>
    <recommendedName>
        <fullName evidence="6">Glutathione hydrolase proenzyme</fullName>
        <ecNumber evidence="6">2.3.2.2</ecNumber>
        <ecNumber evidence="6">3.4.19.13</ecNumber>
    </recommendedName>
    <component>
        <recommendedName>
            <fullName evidence="6">Glutathione hydrolase large chain</fullName>
        </recommendedName>
    </component>
    <component>
        <recommendedName>
            <fullName evidence="6">Glutathione hydrolase small chain</fullName>
        </recommendedName>
    </component>
</protein>
<evidence type="ECO:0000256" key="5">
    <source>
        <dbReference type="PIRSR" id="PIRSR600101-2"/>
    </source>
</evidence>
<gene>
    <name evidence="8" type="primary">ywrD</name>
    <name evidence="8" type="ORF">ElP_19460</name>
</gene>
<comment type="catalytic activity">
    <reaction evidence="2 6">
        <text>glutathione + H2O = L-cysteinylglycine + L-glutamate</text>
        <dbReference type="Rhea" id="RHEA:28807"/>
        <dbReference type="ChEBI" id="CHEBI:15377"/>
        <dbReference type="ChEBI" id="CHEBI:29985"/>
        <dbReference type="ChEBI" id="CHEBI:57925"/>
        <dbReference type="ChEBI" id="CHEBI:61694"/>
        <dbReference type="EC" id="3.4.19.13"/>
    </reaction>
</comment>
<reference evidence="8 9" key="1">
    <citation type="submission" date="2019-02" db="EMBL/GenBank/DDBJ databases">
        <title>Deep-cultivation of Planctomycetes and their phenomic and genomic characterization uncovers novel biology.</title>
        <authorList>
            <person name="Wiegand S."/>
            <person name="Jogler M."/>
            <person name="Boedeker C."/>
            <person name="Pinto D."/>
            <person name="Vollmers J."/>
            <person name="Rivas-Marin E."/>
            <person name="Kohn T."/>
            <person name="Peeters S.H."/>
            <person name="Heuer A."/>
            <person name="Rast P."/>
            <person name="Oberbeckmann S."/>
            <person name="Bunk B."/>
            <person name="Jeske O."/>
            <person name="Meyerdierks A."/>
            <person name="Storesund J.E."/>
            <person name="Kallscheuer N."/>
            <person name="Luecker S."/>
            <person name="Lage O.M."/>
            <person name="Pohl T."/>
            <person name="Merkel B.J."/>
            <person name="Hornburger P."/>
            <person name="Mueller R.-W."/>
            <person name="Bruemmer F."/>
            <person name="Labrenz M."/>
            <person name="Spormann A.M."/>
            <person name="Op den Camp H."/>
            <person name="Overmann J."/>
            <person name="Amann R."/>
            <person name="Jetten M.S.M."/>
            <person name="Mascher T."/>
            <person name="Medema M.H."/>
            <person name="Devos D.P."/>
            <person name="Kaster A.-K."/>
            <person name="Ovreas L."/>
            <person name="Rohde M."/>
            <person name="Galperin M.Y."/>
            <person name="Jogler C."/>
        </authorList>
    </citation>
    <scope>NUCLEOTIDE SEQUENCE [LARGE SCALE GENOMIC DNA]</scope>
    <source>
        <strain evidence="8 9">ElP</strain>
    </source>
</reference>
<evidence type="ECO:0000256" key="4">
    <source>
        <dbReference type="PIRSR" id="PIRSR600101-1"/>
    </source>
</evidence>
<evidence type="ECO:0000256" key="1">
    <source>
        <dbReference type="ARBA" id="ARBA00001049"/>
    </source>
</evidence>
<dbReference type="PANTHER" id="PTHR43881:SF1">
    <property type="entry name" value="GAMMA-GLUTAMYLTRANSPEPTIDASE (AFU_ORTHOLOGUE AFUA_4G13580)"/>
    <property type="match status" value="1"/>
</dbReference>
<keyword evidence="6" id="KW-0378">Hydrolase</keyword>
<evidence type="ECO:0000256" key="3">
    <source>
        <dbReference type="ARBA" id="ARBA00047417"/>
    </source>
</evidence>
<evidence type="ECO:0000256" key="7">
    <source>
        <dbReference type="SAM" id="MobiDB-lite"/>
    </source>
</evidence>
<dbReference type="Proteomes" id="UP000317835">
    <property type="component" value="Chromosome"/>
</dbReference>
<keyword evidence="6" id="KW-0317">Glutathione biosynthesis</keyword>
<dbReference type="InterPro" id="IPR043138">
    <property type="entry name" value="GGT_lsub"/>
</dbReference>
<feature type="binding site" evidence="5">
    <location>
        <position position="448"/>
    </location>
    <ligand>
        <name>L-glutamate</name>
        <dbReference type="ChEBI" id="CHEBI:29985"/>
    </ligand>
</feature>
<dbReference type="KEGG" id="tpla:ElP_19460"/>
<evidence type="ECO:0000313" key="8">
    <source>
        <dbReference type="EMBL" id="QDV34064.1"/>
    </source>
</evidence>
<evidence type="ECO:0000256" key="6">
    <source>
        <dbReference type="RuleBase" id="RU368036"/>
    </source>
</evidence>
<sequence length="555" mass="59061">MALLAAASPSPAHDRPTGPIHKTRSAVLARGGIAATSQPLAVQAAVRVLQEGGNAIDAAIAANAVIGVVEPMSCGIGGDLFAIVWDAESGTLHGLNASGRSPYRASIELMKEQGHEYVPVYGPLSWSVPGCVDGWATLHGRFGSVPMADLLAPAIRYAEEGFPVSEVIAAGWKADEPALAEIPSSAECYLPNGSAPGFGDVFRNPDLARTLRVIAEQGPGAFYRGDPASRIVAYSDEVGGLFSMKDFEDHESTWIDPVSTNYRGYDVWELPPNGQGIAALQMLNILGRYDLTSLGHNSAEALHLMIEAKKLAFEDRATYYADPEFADVPVAELISKDYADRRAALISPDRAMASVEPGDLAQSDTIYLTVVDEDRNCVSLIQSVFHSFGSHHVPRGLGFALQNRGSWFALDPGHANRLEPHKRPFHTIIPGFVTKDGAPWLSFGVMGGDMQPQGHVQVLCNMIDFGMDVQEAGEAPRFRHFGSSEPTGQGGDGGGYVSLESGIGPDVRRALEGKGHVIADRPGSYGGYQAIRIDSDRGVIMGGSDPRKDGAAIGY</sequence>
<accession>A0A518GZQ0</accession>
<feature type="active site" description="Nucleophile" evidence="4">
    <location>
        <position position="365"/>
    </location>
</feature>
<dbReference type="InterPro" id="IPR000101">
    <property type="entry name" value="GGT_peptidase"/>
</dbReference>
<dbReference type="Pfam" id="PF01019">
    <property type="entry name" value="G_glu_transpept"/>
    <property type="match status" value="1"/>
</dbReference>
<dbReference type="UniPathway" id="UPA00204"/>
<keyword evidence="6 8" id="KW-0012">Acyltransferase</keyword>
<comment type="similarity">
    <text evidence="6">Belongs to the gamma-glutamyltransferase family.</text>
</comment>
<dbReference type="NCBIfam" id="TIGR00066">
    <property type="entry name" value="g_glut_trans"/>
    <property type="match status" value="1"/>
</dbReference>
<feature type="region of interest" description="Disordered" evidence="7">
    <location>
        <begin position="1"/>
        <end position="20"/>
    </location>
</feature>
<dbReference type="EC" id="3.4.19.13" evidence="6"/>
<name>A0A518GZQ0_9BACT</name>
<evidence type="ECO:0000313" key="9">
    <source>
        <dbReference type="Proteomes" id="UP000317835"/>
    </source>
</evidence>
<proteinExistence type="inferred from homology"/>
<dbReference type="GO" id="GO:0006750">
    <property type="term" value="P:glutathione biosynthetic process"/>
    <property type="evidence" value="ECO:0007669"/>
    <property type="project" value="UniProtKB-KW"/>
</dbReference>
<comment type="PTM">
    <text evidence="6">Cleaved by autocatalysis into a large and a small subunit.</text>
</comment>
<dbReference type="Gene3D" id="1.10.246.130">
    <property type="match status" value="1"/>
</dbReference>
<feature type="compositionally biased region" description="Low complexity" evidence="7">
    <location>
        <begin position="1"/>
        <end position="11"/>
    </location>
</feature>
<dbReference type="EMBL" id="CP036426">
    <property type="protein sequence ID" value="QDV34064.1"/>
    <property type="molecule type" value="Genomic_DNA"/>
</dbReference>
<organism evidence="8 9">
    <name type="scientific">Tautonia plasticadhaerens</name>
    <dbReference type="NCBI Taxonomy" id="2527974"/>
    <lineage>
        <taxon>Bacteria</taxon>
        <taxon>Pseudomonadati</taxon>
        <taxon>Planctomycetota</taxon>
        <taxon>Planctomycetia</taxon>
        <taxon>Isosphaerales</taxon>
        <taxon>Isosphaeraceae</taxon>
        <taxon>Tautonia</taxon>
    </lineage>
</organism>
<dbReference type="SUPFAM" id="SSF56235">
    <property type="entry name" value="N-terminal nucleophile aminohydrolases (Ntn hydrolases)"/>
    <property type="match status" value="1"/>
</dbReference>
<dbReference type="GO" id="GO:0103068">
    <property type="term" value="F:leukotriene C4 gamma-glutamyl transferase activity"/>
    <property type="evidence" value="ECO:0007669"/>
    <property type="project" value="UniProtKB-EC"/>
</dbReference>